<evidence type="ECO:0000313" key="1">
    <source>
        <dbReference type="EMBL" id="KFB43163.1"/>
    </source>
</evidence>
<reference evidence="1 3" key="1">
    <citation type="journal article" date="2014" name="BMC Genomics">
        <title>Genome sequence of Anopheles sinensis provides insight into genetics basis of mosquito competence for malaria parasites.</title>
        <authorList>
            <person name="Zhou D."/>
            <person name="Zhang D."/>
            <person name="Ding G."/>
            <person name="Shi L."/>
            <person name="Hou Q."/>
            <person name="Ye Y."/>
            <person name="Xu Y."/>
            <person name="Zhou H."/>
            <person name="Xiong C."/>
            <person name="Li S."/>
            <person name="Yu J."/>
            <person name="Hong S."/>
            <person name="Yu X."/>
            <person name="Zou P."/>
            <person name="Chen C."/>
            <person name="Chang X."/>
            <person name="Wang W."/>
            <person name="Lv Y."/>
            <person name="Sun Y."/>
            <person name="Ma L."/>
            <person name="Shen B."/>
            <person name="Zhu C."/>
        </authorList>
    </citation>
    <scope>NUCLEOTIDE SEQUENCE [LARGE SCALE GENOMIC DNA]</scope>
</reference>
<gene>
    <name evidence="1" type="ORF">ZHAS_00010936</name>
</gene>
<keyword evidence="3" id="KW-1185">Reference proteome</keyword>
<evidence type="ECO:0000313" key="3">
    <source>
        <dbReference type="Proteomes" id="UP000030765"/>
    </source>
</evidence>
<reference evidence="2" key="2">
    <citation type="submission" date="2020-05" db="UniProtKB">
        <authorList>
            <consortium name="EnsemblMetazoa"/>
        </authorList>
    </citation>
    <scope>IDENTIFICATION</scope>
</reference>
<protein>
    <submittedName>
        <fullName evidence="1 2">Dynamin family protein</fullName>
    </submittedName>
</protein>
<dbReference type="AlphaFoldDB" id="A0A084VYW9"/>
<organism evidence="1">
    <name type="scientific">Anopheles sinensis</name>
    <name type="common">Mosquito</name>
    <dbReference type="NCBI Taxonomy" id="74873"/>
    <lineage>
        <taxon>Eukaryota</taxon>
        <taxon>Metazoa</taxon>
        <taxon>Ecdysozoa</taxon>
        <taxon>Arthropoda</taxon>
        <taxon>Hexapoda</taxon>
        <taxon>Insecta</taxon>
        <taxon>Pterygota</taxon>
        <taxon>Neoptera</taxon>
        <taxon>Endopterygota</taxon>
        <taxon>Diptera</taxon>
        <taxon>Nematocera</taxon>
        <taxon>Culicoidea</taxon>
        <taxon>Culicidae</taxon>
        <taxon>Anophelinae</taxon>
        <taxon>Anopheles</taxon>
    </lineage>
</organism>
<dbReference type="EMBL" id="KE525236">
    <property type="protein sequence ID" value="KFB43163.1"/>
    <property type="molecule type" value="Genomic_DNA"/>
</dbReference>
<accession>A0A084VYW9</accession>
<evidence type="ECO:0000313" key="2">
    <source>
        <dbReference type="EnsemblMetazoa" id="ASIC010936-PA"/>
    </source>
</evidence>
<dbReference type="EnsemblMetazoa" id="ASIC010936-RA">
    <property type="protein sequence ID" value="ASIC010936-PA"/>
    <property type="gene ID" value="ASIC010936"/>
</dbReference>
<dbReference type="Proteomes" id="UP000030765">
    <property type="component" value="Unassembled WGS sequence"/>
</dbReference>
<dbReference type="VEuPathDB" id="VectorBase:ASIC010936"/>
<proteinExistence type="predicted"/>
<name>A0A084VYW9_ANOSI</name>
<dbReference type="EMBL" id="ATLV01018518">
    <property type="status" value="NOT_ANNOTATED_CDS"/>
    <property type="molecule type" value="Genomic_DNA"/>
</dbReference>
<sequence length="94" mass="9921">MEIYGVRPLQIHGIRLVDTPGAGYDGALGRPGNGKCPHRSGIMLPKAVQPSAVQDTSVVCGPTVALLFGSPYDHFEVSPSERQVPGNGRLLPCI</sequence>